<dbReference type="InterPro" id="IPR001867">
    <property type="entry name" value="OmpR/PhoB-type_DNA-bd"/>
</dbReference>
<comment type="caution">
    <text evidence="5">The sequence shown here is derived from an EMBL/GenBank/DDBJ whole genome shotgun (WGS) entry which is preliminary data.</text>
</comment>
<keyword evidence="3" id="KW-0804">Transcription</keyword>
<dbReference type="InterPro" id="IPR029016">
    <property type="entry name" value="GAF-like_dom_sf"/>
</dbReference>
<keyword evidence="1" id="KW-0805">Transcription regulation</keyword>
<sequence length="437" mass="46985">MGNAWLADVGADPQRRAREIAAAHERFLSTQALAGIDPGLRDVVARSWQRSSAARVGQDASPPVLLADDDLSAYRAAHPLSRVIGVLRQLVGDTADDGDYLMAVSDAAGQLLWVEGHRVARARAERMNFVEGARWDEPHAGTNAPGTALALDHEVQIFATEHYLSSVQAWTCSAAPIHDPVSGQVLGVIDITGGHGVANPLSLALVRSAARASEAELARQLSRHPAGSRPVLEPPGLWTPAAGPSVRLSALGGNDGTLHVDGRTIRLQRRHTEILIMLVLHPDGLTGEQLLSALYDDQANPATVRVELNRLRHVVGDLLASRPYRLRTSIDADFADVAAALHGDHLARALAGYPGPLLPTSEAPGVARQRQWLHTQLRSAVLASFDAGLVRTWADRSGFDDLEVWERLAAVAPHRSAHRGVANARVRQLRAEYGLSR</sequence>
<evidence type="ECO:0000259" key="4">
    <source>
        <dbReference type="SMART" id="SM00862"/>
    </source>
</evidence>
<keyword evidence="6" id="KW-1185">Reference proteome</keyword>
<dbReference type="RefSeq" id="WP_344500061.1">
    <property type="nucleotide sequence ID" value="NZ_BAAAQD010000001.1"/>
</dbReference>
<name>A0ABN1ZNE8_9ACTN</name>
<dbReference type="SUPFAM" id="SSF46894">
    <property type="entry name" value="C-terminal effector domain of the bipartite response regulators"/>
    <property type="match status" value="1"/>
</dbReference>
<proteinExistence type="predicted"/>
<evidence type="ECO:0000256" key="3">
    <source>
        <dbReference type="ARBA" id="ARBA00023163"/>
    </source>
</evidence>
<dbReference type="InterPro" id="IPR036388">
    <property type="entry name" value="WH-like_DNA-bd_sf"/>
</dbReference>
<gene>
    <name evidence="5" type="ORF">GCM10009827_010780</name>
</gene>
<protein>
    <submittedName>
        <fullName evidence="5">GAF domain-containing protein</fullName>
    </submittedName>
</protein>
<dbReference type="EMBL" id="BAAAQD010000001">
    <property type="protein sequence ID" value="GAA1501419.1"/>
    <property type="molecule type" value="Genomic_DNA"/>
</dbReference>
<evidence type="ECO:0000256" key="2">
    <source>
        <dbReference type="ARBA" id="ARBA00023125"/>
    </source>
</evidence>
<dbReference type="Proteomes" id="UP001501470">
    <property type="component" value="Unassembled WGS sequence"/>
</dbReference>
<accession>A0ABN1ZNE8</accession>
<feature type="domain" description="OmpR/PhoB-type" evidence="4">
    <location>
        <begin position="262"/>
        <end position="326"/>
    </location>
</feature>
<dbReference type="Gene3D" id="3.30.450.40">
    <property type="match status" value="1"/>
</dbReference>
<keyword evidence="2" id="KW-0238">DNA-binding</keyword>
<dbReference type="InterPro" id="IPR016032">
    <property type="entry name" value="Sig_transdc_resp-reg_C-effctor"/>
</dbReference>
<evidence type="ECO:0000313" key="6">
    <source>
        <dbReference type="Proteomes" id="UP001501470"/>
    </source>
</evidence>
<dbReference type="SMART" id="SM00862">
    <property type="entry name" value="Trans_reg_C"/>
    <property type="match status" value="1"/>
</dbReference>
<evidence type="ECO:0000256" key="1">
    <source>
        <dbReference type="ARBA" id="ARBA00023015"/>
    </source>
</evidence>
<dbReference type="Gene3D" id="1.10.10.10">
    <property type="entry name" value="Winged helix-like DNA-binding domain superfamily/Winged helix DNA-binding domain"/>
    <property type="match status" value="1"/>
</dbReference>
<reference evidence="5 6" key="1">
    <citation type="journal article" date="2019" name="Int. J. Syst. Evol. Microbiol.">
        <title>The Global Catalogue of Microorganisms (GCM) 10K type strain sequencing project: providing services to taxonomists for standard genome sequencing and annotation.</title>
        <authorList>
            <consortium name="The Broad Institute Genomics Platform"/>
            <consortium name="The Broad Institute Genome Sequencing Center for Infectious Disease"/>
            <person name="Wu L."/>
            <person name="Ma J."/>
        </authorList>
    </citation>
    <scope>NUCLEOTIDE SEQUENCE [LARGE SCALE GENOMIC DNA]</scope>
    <source>
        <strain evidence="5 6">JCM 15933</strain>
    </source>
</reference>
<evidence type="ECO:0000313" key="5">
    <source>
        <dbReference type="EMBL" id="GAA1501419.1"/>
    </source>
</evidence>
<organism evidence="5 6">
    <name type="scientific">Dactylosporangium maewongense</name>
    <dbReference type="NCBI Taxonomy" id="634393"/>
    <lineage>
        <taxon>Bacteria</taxon>
        <taxon>Bacillati</taxon>
        <taxon>Actinomycetota</taxon>
        <taxon>Actinomycetes</taxon>
        <taxon>Micromonosporales</taxon>
        <taxon>Micromonosporaceae</taxon>
        <taxon>Dactylosporangium</taxon>
    </lineage>
</organism>